<dbReference type="InterPro" id="IPR002350">
    <property type="entry name" value="Kazal_dom"/>
</dbReference>
<feature type="domain" description="Kazal-like" evidence="1">
    <location>
        <begin position="337"/>
        <end position="386"/>
    </location>
</feature>
<feature type="domain" description="Kazal-like" evidence="1">
    <location>
        <begin position="97"/>
        <end position="146"/>
    </location>
</feature>
<dbReference type="PANTHER" id="PTHR21131:SF0">
    <property type="entry name" value="GEO10195P1-RELATED"/>
    <property type="match status" value="1"/>
</dbReference>
<dbReference type="InterPro" id="IPR036058">
    <property type="entry name" value="Kazal_dom_sf"/>
</dbReference>
<dbReference type="EMBL" id="CP012672">
    <property type="protein sequence ID" value="AUX31229.1"/>
    <property type="molecule type" value="Genomic_DNA"/>
</dbReference>
<dbReference type="CDD" id="cd00104">
    <property type="entry name" value="KAZAL_FS"/>
    <property type="match status" value="2"/>
</dbReference>
<name>A0A4P2QMD3_SORCE</name>
<dbReference type="Gene3D" id="3.30.60.30">
    <property type="match status" value="4"/>
</dbReference>
<dbReference type="SUPFAM" id="SSF100895">
    <property type="entry name" value="Kazal-type serine protease inhibitors"/>
    <property type="match status" value="4"/>
</dbReference>
<dbReference type="InterPro" id="IPR053265">
    <property type="entry name" value="Serpin"/>
</dbReference>
<proteinExistence type="predicted"/>
<sequence length="387" mass="39010">MHVYRLAGGGEAVCWRNIMNVQNRIKSSRIGSVLWLALSMIPLTVGCQVEVAGDDTGTNSEEVSGGGHGRACGGLAGLSCKKGYFCDYELEAMCGAFDMTGTCERIPKACTEEYNPVCGCDGKTYGNECAANAAGVSVASRGECEPPPAKICGGLAGFACDPGEFCDYAPDAMCGAADQTGVCAPIPEGCTKEYDPVCGCDDNTYGNACMAAAAGVSVASRGECGSAPGAVCGTRGAAACEPGFFCDFAPEAACGATDLPGACAPIPGACTFEYNPVCGCDGNTYGNACAANAAGVSVASRGECAASEVQHCGGLAGLACDPGEFCNYSLEAICGAADQTGVCETIPEVCDDSYNPVCGCDDKTYSNACNAHAAGVSVALRGECPRR</sequence>
<dbReference type="SMART" id="SM00280">
    <property type="entry name" value="KAZAL"/>
    <property type="match status" value="4"/>
</dbReference>
<dbReference type="PANTHER" id="PTHR21131">
    <property type="entry name" value="SERINE-TYPE ENDOPEPTIDASE INHIBITOR"/>
    <property type="match status" value="1"/>
</dbReference>
<organism evidence="2 3">
    <name type="scientific">Sorangium cellulosum</name>
    <name type="common">Polyangium cellulosum</name>
    <dbReference type="NCBI Taxonomy" id="56"/>
    <lineage>
        <taxon>Bacteria</taxon>
        <taxon>Pseudomonadati</taxon>
        <taxon>Myxococcota</taxon>
        <taxon>Polyangia</taxon>
        <taxon>Polyangiales</taxon>
        <taxon>Polyangiaceae</taxon>
        <taxon>Sorangium</taxon>
    </lineage>
</organism>
<evidence type="ECO:0000313" key="3">
    <source>
        <dbReference type="Proteomes" id="UP000295497"/>
    </source>
</evidence>
<accession>A0A4P2QMD3</accession>
<dbReference type="AlphaFoldDB" id="A0A4P2QMD3"/>
<feature type="domain" description="Kazal-like" evidence="1">
    <location>
        <begin position="257"/>
        <end position="306"/>
    </location>
</feature>
<dbReference type="Pfam" id="PF00050">
    <property type="entry name" value="Kazal_1"/>
    <property type="match status" value="4"/>
</dbReference>
<gene>
    <name evidence="2" type="ORF">SOCE836_033580</name>
</gene>
<dbReference type="Proteomes" id="UP000295497">
    <property type="component" value="Chromosome"/>
</dbReference>
<feature type="domain" description="Kazal-like" evidence="1">
    <location>
        <begin position="177"/>
        <end position="226"/>
    </location>
</feature>
<evidence type="ECO:0000313" key="2">
    <source>
        <dbReference type="EMBL" id="AUX31229.1"/>
    </source>
</evidence>
<protein>
    <recommendedName>
        <fullName evidence="1">Kazal-like domain-containing protein</fullName>
    </recommendedName>
</protein>
<evidence type="ECO:0000259" key="1">
    <source>
        <dbReference type="PROSITE" id="PS51465"/>
    </source>
</evidence>
<dbReference type="PROSITE" id="PS51465">
    <property type="entry name" value="KAZAL_2"/>
    <property type="match status" value="4"/>
</dbReference>
<reference evidence="2 3" key="1">
    <citation type="submission" date="2015-09" db="EMBL/GenBank/DDBJ databases">
        <title>Sorangium comparison.</title>
        <authorList>
            <person name="Zaburannyi N."/>
            <person name="Bunk B."/>
            <person name="Overmann J."/>
            <person name="Mueller R."/>
        </authorList>
    </citation>
    <scope>NUCLEOTIDE SEQUENCE [LARGE SCALE GENOMIC DNA]</scope>
    <source>
        <strain evidence="2 3">So ce836</strain>
    </source>
</reference>